<dbReference type="Gene3D" id="2.60.120.10">
    <property type="entry name" value="Jelly Rolls"/>
    <property type="match status" value="1"/>
</dbReference>
<dbReference type="InterPro" id="IPR011051">
    <property type="entry name" value="RmlC_Cupin_sf"/>
</dbReference>
<evidence type="ECO:0000259" key="1">
    <source>
        <dbReference type="Pfam" id="PF00190"/>
    </source>
</evidence>
<keyword evidence="3" id="KW-1185">Reference proteome</keyword>
<evidence type="ECO:0000313" key="3">
    <source>
        <dbReference type="Proteomes" id="UP000238479"/>
    </source>
</evidence>
<protein>
    <submittedName>
        <fullName evidence="2">Putative rmlC-like jelly roll protein</fullName>
    </submittedName>
</protein>
<comment type="caution">
    <text evidence="2">The sequence shown here is derived from an EMBL/GenBank/DDBJ whole genome shotgun (WGS) entry which is preliminary data.</text>
</comment>
<dbReference type="Proteomes" id="UP000238479">
    <property type="component" value="Chromosome 2"/>
</dbReference>
<dbReference type="InterPro" id="IPR014710">
    <property type="entry name" value="RmlC-like_jellyroll"/>
</dbReference>
<feature type="domain" description="Cupin type-1" evidence="1">
    <location>
        <begin position="1"/>
        <end position="44"/>
    </location>
</feature>
<dbReference type="AlphaFoldDB" id="A0A2P6RPX4"/>
<accession>A0A2P6RPX4</accession>
<name>A0A2P6RPX4_ROSCH</name>
<sequence length="71" mass="7950">MVFPRGLLHFVVNGRDTAALVFATLNSENPGVQGQENARTASKRFTYGIDSAECRRLLSLTLIRLRNFIIL</sequence>
<dbReference type="Pfam" id="PF00190">
    <property type="entry name" value="Cupin_1"/>
    <property type="match status" value="1"/>
</dbReference>
<dbReference type="InterPro" id="IPR006045">
    <property type="entry name" value="Cupin_1"/>
</dbReference>
<evidence type="ECO:0000313" key="2">
    <source>
        <dbReference type="EMBL" id="PRQ48492.1"/>
    </source>
</evidence>
<gene>
    <name evidence="2" type="ORF">RchiOBHm_Chr2g0111331</name>
</gene>
<proteinExistence type="predicted"/>
<dbReference type="EMBL" id="PDCK01000040">
    <property type="protein sequence ID" value="PRQ48492.1"/>
    <property type="molecule type" value="Genomic_DNA"/>
</dbReference>
<reference evidence="2 3" key="1">
    <citation type="journal article" date="2018" name="Nat. Genet.">
        <title>The Rosa genome provides new insights in the design of modern roses.</title>
        <authorList>
            <person name="Bendahmane M."/>
        </authorList>
    </citation>
    <scope>NUCLEOTIDE SEQUENCE [LARGE SCALE GENOMIC DNA]</scope>
    <source>
        <strain evidence="3">cv. Old Blush</strain>
    </source>
</reference>
<organism evidence="2 3">
    <name type="scientific">Rosa chinensis</name>
    <name type="common">China rose</name>
    <dbReference type="NCBI Taxonomy" id="74649"/>
    <lineage>
        <taxon>Eukaryota</taxon>
        <taxon>Viridiplantae</taxon>
        <taxon>Streptophyta</taxon>
        <taxon>Embryophyta</taxon>
        <taxon>Tracheophyta</taxon>
        <taxon>Spermatophyta</taxon>
        <taxon>Magnoliopsida</taxon>
        <taxon>eudicotyledons</taxon>
        <taxon>Gunneridae</taxon>
        <taxon>Pentapetalae</taxon>
        <taxon>rosids</taxon>
        <taxon>fabids</taxon>
        <taxon>Rosales</taxon>
        <taxon>Rosaceae</taxon>
        <taxon>Rosoideae</taxon>
        <taxon>Rosoideae incertae sedis</taxon>
        <taxon>Rosa</taxon>
    </lineage>
</organism>
<dbReference type="Gramene" id="PRQ48492">
    <property type="protein sequence ID" value="PRQ48492"/>
    <property type="gene ID" value="RchiOBHm_Chr2g0111331"/>
</dbReference>
<dbReference type="SUPFAM" id="SSF51182">
    <property type="entry name" value="RmlC-like cupins"/>
    <property type="match status" value="1"/>
</dbReference>